<accession>A0A8D8P2U3</accession>
<dbReference type="EMBL" id="HBUE01318027">
    <property type="protein sequence ID" value="CAG6586675.1"/>
    <property type="molecule type" value="Transcribed_RNA"/>
</dbReference>
<dbReference type="EMBL" id="HBUE01318026">
    <property type="protein sequence ID" value="CAG6586674.1"/>
    <property type="molecule type" value="Transcribed_RNA"/>
</dbReference>
<name>A0A8D8P2U3_CULPI</name>
<evidence type="ECO:0000313" key="1">
    <source>
        <dbReference type="EMBL" id="CAG6586674.1"/>
    </source>
</evidence>
<dbReference type="EMBL" id="HBUE01211592">
    <property type="protein sequence ID" value="CAG6534726.1"/>
    <property type="molecule type" value="Transcribed_RNA"/>
</dbReference>
<proteinExistence type="predicted"/>
<sequence>MPIPVLLMMTAKRVVGTTTTEHEHFTARRYVLAHQAKTRITNTELFQPARIRGPVRELETIATPSFAIASGGNSLNSLNGDSLAEWTHNFPGWRRRRRRVRHVTCEKNPK</sequence>
<protein>
    <submittedName>
        <fullName evidence="1">(northern house mosquito) hypothetical protein</fullName>
    </submittedName>
</protein>
<dbReference type="AlphaFoldDB" id="A0A8D8P2U3"/>
<reference evidence="1" key="1">
    <citation type="submission" date="2021-05" db="EMBL/GenBank/DDBJ databases">
        <authorList>
            <person name="Alioto T."/>
            <person name="Alioto T."/>
            <person name="Gomez Garrido J."/>
        </authorList>
    </citation>
    <scope>NUCLEOTIDE SEQUENCE</scope>
</reference>
<dbReference type="EMBL" id="HBUE01211593">
    <property type="protein sequence ID" value="CAG6534727.1"/>
    <property type="molecule type" value="Transcribed_RNA"/>
</dbReference>
<organism evidence="1">
    <name type="scientific">Culex pipiens</name>
    <name type="common">House mosquito</name>
    <dbReference type="NCBI Taxonomy" id="7175"/>
    <lineage>
        <taxon>Eukaryota</taxon>
        <taxon>Metazoa</taxon>
        <taxon>Ecdysozoa</taxon>
        <taxon>Arthropoda</taxon>
        <taxon>Hexapoda</taxon>
        <taxon>Insecta</taxon>
        <taxon>Pterygota</taxon>
        <taxon>Neoptera</taxon>
        <taxon>Endopterygota</taxon>
        <taxon>Diptera</taxon>
        <taxon>Nematocera</taxon>
        <taxon>Culicoidea</taxon>
        <taxon>Culicidae</taxon>
        <taxon>Culicinae</taxon>
        <taxon>Culicini</taxon>
        <taxon>Culex</taxon>
        <taxon>Culex</taxon>
    </lineage>
</organism>